<feature type="compositionally biased region" description="Basic and acidic residues" evidence="1">
    <location>
        <begin position="593"/>
        <end position="611"/>
    </location>
</feature>
<feature type="region of interest" description="Disordered" evidence="1">
    <location>
        <begin position="28"/>
        <end position="55"/>
    </location>
</feature>
<feature type="compositionally biased region" description="Basic and acidic residues" evidence="1">
    <location>
        <begin position="622"/>
        <end position="639"/>
    </location>
</feature>
<keyword evidence="4" id="KW-1185">Reference proteome</keyword>
<sequence length="1058" mass="121313">MKNRYISLLIIFFLLVLCLVNNANGAESSNNNNRDGESNENFESDNSQGDDSELSISPDERSFICELLIQALLNYHQFLLKFCIIFTSDIGERYLTHYKYFVRLFSTQTNNNNRSKMVDINRSSEIYYYTLQFQNMELLKQLEEGFKRTSFSMFEVFRTNVEALLNTLSMLISSLMEIQEEGLGRSLDIFVSQVVSFSISLIDDFCEIMERNEGIKPSKFKRLLEGKDRYFKHISFKSSLDLQSIKIRLNSRRNSEIMNEYNSYEKTGLWESQKFSLDDAVSTRNTYYLNLDYSEEQVFRAECLVSFSLDVLCVIMYNVLIFYFESNKEIADNLNKIKGEIMEFIASRGTEANISSESSLKIKDEVKKLVKYDETQDMNVLSEVLLRSLSKEELLSSFKSQYKTLLCILVLLKGEVKSEEEPNYVGVLLSKVTSVFESNLKLIAKIIKDCEQERSLFIDKLDDMLLRTKEKRAKARKYILDLTKKKEQVTEKETDVEDGDDKSESVEKRKRTRSKYESKMKNIKFFTELFGSYETAPKVVKEGESTSSSIATVVKREPTSDLSRKEKRLMRIEEDEAKSQKIEEIRRKTALVKKEYSKSDKKSKTKEGKSHGKEHRRRRKGKDSEDKTEEKKEEEQERDGLKIIDIIVNSLGGLQSSKGETGEKLISLSNEVFSMAKESFEADDDLNDYLLCLAAGESEEDLEQDKICEASGFSSSASLHAQAFSIEGTEAQGHTPSRPRSRSRHRSHSRRRSHSRHRSHHRSRSSSSSRSRSRSRSFVSKTKRKADDLPKESRTPTVELFGEKPVFSSKDKDSRKGEKATTSKSRHKSHSESKKQLSSEKILSGESRGDSTSKSKSSHKSERADSGRIEDQDAKKSRERGQIKRRSKSRERRKSKERSKSRERGKGKVKGIHESGESSTQDQQPEFNVFSKKINDIVSQSSGDHLPSESLGKSRFMKIFESGKSGTVSSSGKECEALLDLSSMFGLDKLDFSNINERSTSDELFAAIELCGDTITKIHLEFVPLLSGKNLFYANLLKNELIKLFIKLLILSYSRKSK</sequence>
<dbReference type="EMBL" id="JAPCXB010000037">
    <property type="protein sequence ID" value="KAJ1613202.1"/>
    <property type="molecule type" value="Genomic_DNA"/>
</dbReference>
<evidence type="ECO:0008006" key="5">
    <source>
        <dbReference type="Google" id="ProtNLM"/>
    </source>
</evidence>
<feature type="compositionally biased region" description="Basic residues" evidence="1">
    <location>
        <begin position="737"/>
        <end position="764"/>
    </location>
</feature>
<protein>
    <recommendedName>
        <fullName evidence="5">Signal peptide-containing protein</fullName>
    </recommendedName>
</protein>
<reference evidence="3" key="1">
    <citation type="submission" date="2022-10" db="EMBL/GenBank/DDBJ databases">
        <title>Adaptive evolution leads to modifications in subtelomeric GC content in a zoonotic Cryptosporidium species.</title>
        <authorList>
            <person name="Li J."/>
            <person name="Feng Y."/>
            <person name="Xiao L."/>
        </authorList>
    </citation>
    <scope>NUCLEOTIDE SEQUENCE</scope>
    <source>
        <strain evidence="3">25894</strain>
    </source>
</reference>
<evidence type="ECO:0000313" key="3">
    <source>
        <dbReference type="EMBL" id="KAJ1613202.1"/>
    </source>
</evidence>
<feature type="region of interest" description="Disordered" evidence="1">
    <location>
        <begin position="593"/>
        <end position="639"/>
    </location>
</feature>
<feature type="compositionally biased region" description="Basic and acidic residues" evidence="1">
    <location>
        <begin position="554"/>
        <end position="567"/>
    </location>
</feature>
<organism evidence="3 4">
    <name type="scientific">Cryptosporidium canis</name>
    <dbReference type="NCBI Taxonomy" id="195482"/>
    <lineage>
        <taxon>Eukaryota</taxon>
        <taxon>Sar</taxon>
        <taxon>Alveolata</taxon>
        <taxon>Apicomplexa</taxon>
        <taxon>Conoidasida</taxon>
        <taxon>Coccidia</taxon>
        <taxon>Eucoccidiorida</taxon>
        <taxon>Eimeriorina</taxon>
        <taxon>Cryptosporidiidae</taxon>
        <taxon>Cryptosporidium</taxon>
    </lineage>
</organism>
<evidence type="ECO:0000256" key="2">
    <source>
        <dbReference type="SAM" id="SignalP"/>
    </source>
</evidence>
<accession>A0ABQ8PC30</accession>
<feature type="signal peptide" evidence="2">
    <location>
        <begin position="1"/>
        <end position="25"/>
    </location>
</feature>
<evidence type="ECO:0000256" key="1">
    <source>
        <dbReference type="SAM" id="MobiDB-lite"/>
    </source>
</evidence>
<feature type="compositionally biased region" description="Acidic residues" evidence="1">
    <location>
        <begin position="38"/>
        <end position="53"/>
    </location>
</feature>
<feature type="region of interest" description="Disordered" evidence="1">
    <location>
        <begin position="490"/>
        <end position="513"/>
    </location>
</feature>
<feature type="compositionally biased region" description="Basic and acidic residues" evidence="1">
    <location>
        <begin position="809"/>
        <end position="821"/>
    </location>
</feature>
<proteinExistence type="predicted"/>
<name>A0ABQ8PC30_9CRYT</name>
<feature type="region of interest" description="Disordered" evidence="1">
    <location>
        <begin position="540"/>
        <end position="567"/>
    </location>
</feature>
<keyword evidence="2" id="KW-0732">Signal</keyword>
<feature type="chain" id="PRO_5045829210" description="Signal peptide-containing protein" evidence="2">
    <location>
        <begin position="26"/>
        <end position="1058"/>
    </location>
</feature>
<feature type="compositionally biased region" description="Basic residues" evidence="1">
    <location>
        <begin position="883"/>
        <end position="897"/>
    </location>
</feature>
<gene>
    <name evidence="3" type="ORF">OJ252_1050</name>
</gene>
<feature type="compositionally biased region" description="Basic and acidic residues" evidence="1">
    <location>
        <begin position="898"/>
        <end position="916"/>
    </location>
</feature>
<dbReference type="Proteomes" id="UP001071777">
    <property type="component" value="Unassembled WGS sequence"/>
</dbReference>
<evidence type="ECO:0000313" key="4">
    <source>
        <dbReference type="Proteomes" id="UP001071777"/>
    </source>
</evidence>
<feature type="region of interest" description="Disordered" evidence="1">
    <location>
        <begin position="723"/>
        <end position="925"/>
    </location>
</feature>
<comment type="caution">
    <text evidence="3">The sequence shown here is derived from an EMBL/GenBank/DDBJ whole genome shotgun (WGS) entry which is preliminary data.</text>
</comment>
<feature type="compositionally biased region" description="Basic and acidic residues" evidence="1">
    <location>
        <begin position="785"/>
        <end position="794"/>
    </location>
</feature>
<feature type="compositionally biased region" description="Basic and acidic residues" evidence="1">
    <location>
        <begin position="847"/>
        <end position="882"/>
    </location>
</feature>
<feature type="compositionally biased region" description="Basic residues" evidence="1">
    <location>
        <begin position="612"/>
        <end position="621"/>
    </location>
</feature>